<organism evidence="1 2">
    <name type="scientific">Mycena rosella</name>
    <name type="common">Pink bonnet</name>
    <name type="synonym">Agaricus rosellus</name>
    <dbReference type="NCBI Taxonomy" id="1033263"/>
    <lineage>
        <taxon>Eukaryota</taxon>
        <taxon>Fungi</taxon>
        <taxon>Dikarya</taxon>
        <taxon>Basidiomycota</taxon>
        <taxon>Agaricomycotina</taxon>
        <taxon>Agaricomycetes</taxon>
        <taxon>Agaricomycetidae</taxon>
        <taxon>Agaricales</taxon>
        <taxon>Marasmiineae</taxon>
        <taxon>Mycenaceae</taxon>
        <taxon>Mycena</taxon>
    </lineage>
</organism>
<gene>
    <name evidence="1" type="ORF">B0H17DRAFT_1192965</name>
</gene>
<dbReference type="Proteomes" id="UP001221757">
    <property type="component" value="Unassembled WGS sequence"/>
</dbReference>
<sequence length="154" mass="17970">MKNNSRYKARYVTNAVPPERVRPNRQEQGNVRRSFDEAVQEYMYSLRRIKRRRPHRIRSCEQRFFVVLHELMVQTLEGIDRRLGVIRIGGMPHSAERQRPELLVADVHVGGVLHTDAADATEFDGADEAGRFCLRRARERRTCLARVLCQERAA</sequence>
<dbReference type="AlphaFoldDB" id="A0AAD7GTY1"/>
<reference evidence="1" key="1">
    <citation type="submission" date="2023-03" db="EMBL/GenBank/DDBJ databases">
        <title>Massive genome expansion in bonnet fungi (Mycena s.s.) driven by repeated elements and novel gene families across ecological guilds.</title>
        <authorList>
            <consortium name="Lawrence Berkeley National Laboratory"/>
            <person name="Harder C.B."/>
            <person name="Miyauchi S."/>
            <person name="Viragh M."/>
            <person name="Kuo A."/>
            <person name="Thoen E."/>
            <person name="Andreopoulos B."/>
            <person name="Lu D."/>
            <person name="Skrede I."/>
            <person name="Drula E."/>
            <person name="Henrissat B."/>
            <person name="Morin E."/>
            <person name="Kohler A."/>
            <person name="Barry K."/>
            <person name="LaButti K."/>
            <person name="Morin E."/>
            <person name="Salamov A."/>
            <person name="Lipzen A."/>
            <person name="Mereny Z."/>
            <person name="Hegedus B."/>
            <person name="Baldrian P."/>
            <person name="Stursova M."/>
            <person name="Weitz H."/>
            <person name="Taylor A."/>
            <person name="Grigoriev I.V."/>
            <person name="Nagy L.G."/>
            <person name="Martin F."/>
            <person name="Kauserud H."/>
        </authorList>
    </citation>
    <scope>NUCLEOTIDE SEQUENCE</scope>
    <source>
        <strain evidence="1">CBHHK067</strain>
    </source>
</reference>
<comment type="caution">
    <text evidence="1">The sequence shown here is derived from an EMBL/GenBank/DDBJ whole genome shotgun (WGS) entry which is preliminary data.</text>
</comment>
<accession>A0AAD7GTY1</accession>
<dbReference type="EMBL" id="JARKIE010000008">
    <property type="protein sequence ID" value="KAJ7705263.1"/>
    <property type="molecule type" value="Genomic_DNA"/>
</dbReference>
<evidence type="ECO:0000313" key="1">
    <source>
        <dbReference type="EMBL" id="KAJ7705263.1"/>
    </source>
</evidence>
<protein>
    <submittedName>
        <fullName evidence="1">Uncharacterized protein</fullName>
    </submittedName>
</protein>
<evidence type="ECO:0000313" key="2">
    <source>
        <dbReference type="Proteomes" id="UP001221757"/>
    </source>
</evidence>
<name>A0AAD7GTY1_MYCRO</name>
<proteinExistence type="predicted"/>
<keyword evidence="2" id="KW-1185">Reference proteome</keyword>